<reference evidence="1 2" key="1">
    <citation type="journal article" date="2019" name="Sci. Rep.">
        <title>Orb-weaving spider Araneus ventricosus genome elucidates the spidroin gene catalogue.</title>
        <authorList>
            <person name="Kono N."/>
            <person name="Nakamura H."/>
            <person name="Ohtoshi R."/>
            <person name="Moran D.A.P."/>
            <person name="Shinohara A."/>
            <person name="Yoshida Y."/>
            <person name="Fujiwara M."/>
            <person name="Mori M."/>
            <person name="Tomita M."/>
            <person name="Arakawa K."/>
        </authorList>
    </citation>
    <scope>NUCLEOTIDE SEQUENCE [LARGE SCALE GENOMIC DNA]</scope>
</reference>
<dbReference type="EMBL" id="BGPR01012668">
    <property type="protein sequence ID" value="GBN57109.1"/>
    <property type="molecule type" value="Genomic_DNA"/>
</dbReference>
<evidence type="ECO:0000313" key="2">
    <source>
        <dbReference type="Proteomes" id="UP000499080"/>
    </source>
</evidence>
<dbReference type="AlphaFoldDB" id="A0A4Y2Q0U1"/>
<name>A0A4Y2Q0U1_ARAVE</name>
<organism evidence="1 2">
    <name type="scientific">Araneus ventricosus</name>
    <name type="common">Orbweaver spider</name>
    <name type="synonym">Epeira ventricosa</name>
    <dbReference type="NCBI Taxonomy" id="182803"/>
    <lineage>
        <taxon>Eukaryota</taxon>
        <taxon>Metazoa</taxon>
        <taxon>Ecdysozoa</taxon>
        <taxon>Arthropoda</taxon>
        <taxon>Chelicerata</taxon>
        <taxon>Arachnida</taxon>
        <taxon>Araneae</taxon>
        <taxon>Araneomorphae</taxon>
        <taxon>Entelegynae</taxon>
        <taxon>Araneoidea</taxon>
        <taxon>Araneidae</taxon>
        <taxon>Araneus</taxon>
    </lineage>
</organism>
<accession>A0A4Y2Q0U1</accession>
<protein>
    <submittedName>
        <fullName evidence="1">Uncharacterized protein</fullName>
    </submittedName>
</protein>
<proteinExistence type="predicted"/>
<dbReference type="Proteomes" id="UP000499080">
    <property type="component" value="Unassembled WGS sequence"/>
</dbReference>
<comment type="caution">
    <text evidence="1">The sequence shown here is derived from an EMBL/GenBank/DDBJ whole genome shotgun (WGS) entry which is preliminary data.</text>
</comment>
<evidence type="ECO:0000313" key="1">
    <source>
        <dbReference type="EMBL" id="GBN57109.1"/>
    </source>
</evidence>
<sequence length="139" mass="16342">MNQQILFCRYDPQEFSSCEEQREQREIRMSGECRGYRSSSKCLQLETHKNIFATHGLCTTARGKCSCPFVMHRSTSFQFSAHPFGWVIQGRAVEYKCWTIGLRRGTRTWRRRCRRCDVTREQLVLFPPCPASRSSQCMD</sequence>
<keyword evidence="2" id="KW-1185">Reference proteome</keyword>
<gene>
    <name evidence="1" type="ORF">AVEN_200334_1</name>
</gene>